<dbReference type="PANTHER" id="PTHR11579">
    <property type="entry name" value="PROTEIN-L-ISOASPARTATE O-METHYLTRANSFERASE"/>
    <property type="match status" value="1"/>
</dbReference>
<proteinExistence type="inferred from homology"/>
<dbReference type="AlphaFoldDB" id="A0A843VQF5"/>
<dbReference type="Gene3D" id="3.40.50.150">
    <property type="entry name" value="Vaccinia Virus protein VP39"/>
    <property type="match status" value="2"/>
</dbReference>
<dbReference type="Pfam" id="PF01135">
    <property type="entry name" value="PCMT"/>
    <property type="match status" value="2"/>
</dbReference>
<protein>
    <recommendedName>
        <fullName evidence="4">Protein-L-isoaspartate O-methyltransferase</fullName>
    </recommendedName>
</protein>
<sequence>MNVLAKRSWTRGSIDKNKGLVEHLQQYGVIKSKKVAEVMETIDRGLFVPNGTAAYVDSPMPIGYNATISAPHMHATCLELLKEHLQPGMHALDVGSGALLAHSHCSFHLSPSLLMKIQAWDVETDVEHGFMWFRELDQFALEPDELDQNQWKANMLRSFFADASFDMVGSFLCFPSRLLASSGILAGTGYLTACFAVMVGPQGHAVGVEHIPEIVASSIENIKKSAAADLWERGSLSVHLTDGRLGWPELAPYDAIHVGAAAPDLPQPLIQQLKPGGRMVIPVGKIFQELKVVDKKLDGSISVYTETAVRYVPLTSRTAQLQGD</sequence>
<evidence type="ECO:0000256" key="1">
    <source>
        <dbReference type="ARBA" id="ARBA00005369"/>
    </source>
</evidence>
<dbReference type="SUPFAM" id="SSF53335">
    <property type="entry name" value="S-adenosyl-L-methionine-dependent methyltransferases"/>
    <property type="match status" value="2"/>
</dbReference>
<gene>
    <name evidence="2" type="ORF">Taro_026147</name>
</gene>
<accession>A0A843VQF5</accession>
<dbReference type="InterPro" id="IPR029063">
    <property type="entry name" value="SAM-dependent_MTases_sf"/>
</dbReference>
<organism evidence="2 3">
    <name type="scientific">Colocasia esculenta</name>
    <name type="common">Wild taro</name>
    <name type="synonym">Arum esculentum</name>
    <dbReference type="NCBI Taxonomy" id="4460"/>
    <lineage>
        <taxon>Eukaryota</taxon>
        <taxon>Viridiplantae</taxon>
        <taxon>Streptophyta</taxon>
        <taxon>Embryophyta</taxon>
        <taxon>Tracheophyta</taxon>
        <taxon>Spermatophyta</taxon>
        <taxon>Magnoliopsida</taxon>
        <taxon>Liliopsida</taxon>
        <taxon>Araceae</taxon>
        <taxon>Aroideae</taxon>
        <taxon>Colocasieae</taxon>
        <taxon>Colocasia</taxon>
    </lineage>
</organism>
<dbReference type="OrthoDB" id="73890at2759"/>
<dbReference type="CDD" id="cd02440">
    <property type="entry name" value="AdoMet_MTases"/>
    <property type="match status" value="1"/>
</dbReference>
<dbReference type="PANTHER" id="PTHR11579:SF28">
    <property type="entry name" value="PROTEIN-L-ISOASPARTATE O-METHYLTRANSFERASE 1"/>
    <property type="match status" value="1"/>
</dbReference>
<reference evidence="2" key="1">
    <citation type="submission" date="2017-07" db="EMBL/GenBank/DDBJ databases">
        <title>Taro Niue Genome Assembly and Annotation.</title>
        <authorList>
            <person name="Atibalentja N."/>
            <person name="Keating K."/>
            <person name="Fields C.J."/>
        </authorList>
    </citation>
    <scope>NUCLEOTIDE SEQUENCE</scope>
    <source>
        <strain evidence="2">Niue_2</strain>
        <tissue evidence="2">Leaf</tissue>
    </source>
</reference>
<dbReference type="GO" id="GO:0004719">
    <property type="term" value="F:protein-L-isoaspartate (D-aspartate) O-methyltransferase activity"/>
    <property type="evidence" value="ECO:0007669"/>
    <property type="project" value="InterPro"/>
</dbReference>
<dbReference type="Proteomes" id="UP000652761">
    <property type="component" value="Unassembled WGS sequence"/>
</dbReference>
<dbReference type="InterPro" id="IPR000682">
    <property type="entry name" value="PCMT"/>
</dbReference>
<evidence type="ECO:0008006" key="4">
    <source>
        <dbReference type="Google" id="ProtNLM"/>
    </source>
</evidence>
<comment type="similarity">
    <text evidence="1">Belongs to the methyltransferase superfamily. L-isoaspartyl/D-aspartyl protein methyltransferase family.</text>
</comment>
<name>A0A843VQF5_COLES</name>
<dbReference type="GO" id="GO:0005737">
    <property type="term" value="C:cytoplasm"/>
    <property type="evidence" value="ECO:0007669"/>
    <property type="project" value="TreeGrafter"/>
</dbReference>
<evidence type="ECO:0000313" key="3">
    <source>
        <dbReference type="Proteomes" id="UP000652761"/>
    </source>
</evidence>
<dbReference type="EMBL" id="NMUH01001570">
    <property type="protein sequence ID" value="MQL93499.1"/>
    <property type="molecule type" value="Genomic_DNA"/>
</dbReference>
<evidence type="ECO:0000313" key="2">
    <source>
        <dbReference type="EMBL" id="MQL93499.1"/>
    </source>
</evidence>
<comment type="caution">
    <text evidence="2">The sequence shown here is derived from an EMBL/GenBank/DDBJ whole genome shotgun (WGS) entry which is preliminary data.</text>
</comment>
<keyword evidence="3" id="KW-1185">Reference proteome</keyword>